<dbReference type="Gene3D" id="3.30.70.330">
    <property type="match status" value="1"/>
</dbReference>
<gene>
    <name evidence="3" type="ORF">EPI10_003038</name>
</gene>
<name>A0A5B6VGC7_9ROSI</name>
<dbReference type="EMBL" id="SMMG02000007">
    <property type="protein sequence ID" value="KAA3468077.1"/>
    <property type="molecule type" value="Genomic_DNA"/>
</dbReference>
<organism evidence="3 4">
    <name type="scientific">Gossypium australe</name>
    <dbReference type="NCBI Taxonomy" id="47621"/>
    <lineage>
        <taxon>Eukaryota</taxon>
        <taxon>Viridiplantae</taxon>
        <taxon>Streptophyta</taxon>
        <taxon>Embryophyta</taxon>
        <taxon>Tracheophyta</taxon>
        <taxon>Spermatophyta</taxon>
        <taxon>Magnoliopsida</taxon>
        <taxon>eudicotyledons</taxon>
        <taxon>Gunneridae</taxon>
        <taxon>Pentapetalae</taxon>
        <taxon>rosids</taxon>
        <taxon>malvids</taxon>
        <taxon>Malvales</taxon>
        <taxon>Malvaceae</taxon>
        <taxon>Malvoideae</taxon>
        <taxon>Gossypium</taxon>
    </lineage>
</organism>
<keyword evidence="1" id="KW-0694">RNA-binding</keyword>
<dbReference type="InterPro" id="IPR035979">
    <property type="entry name" value="RBD_domain_sf"/>
</dbReference>
<dbReference type="SMART" id="SM00360">
    <property type="entry name" value="RRM"/>
    <property type="match status" value="1"/>
</dbReference>
<evidence type="ECO:0000313" key="4">
    <source>
        <dbReference type="Proteomes" id="UP000325315"/>
    </source>
</evidence>
<dbReference type="SUPFAM" id="SSF54928">
    <property type="entry name" value="RNA-binding domain, RBD"/>
    <property type="match status" value="1"/>
</dbReference>
<dbReference type="Pfam" id="PF00076">
    <property type="entry name" value="RRM_1"/>
    <property type="match status" value="1"/>
</dbReference>
<protein>
    <submittedName>
        <fullName evidence="3">Delta-cadinene synthase isozyme XC1</fullName>
    </submittedName>
</protein>
<dbReference type="Proteomes" id="UP000325315">
    <property type="component" value="Unassembled WGS sequence"/>
</dbReference>
<comment type="caution">
    <text evidence="3">The sequence shown here is derived from an EMBL/GenBank/DDBJ whole genome shotgun (WGS) entry which is preliminary data.</text>
</comment>
<dbReference type="PROSITE" id="PS50102">
    <property type="entry name" value="RRM"/>
    <property type="match status" value="1"/>
</dbReference>
<proteinExistence type="predicted"/>
<sequence>MDPSLAVENENMVTVFVYNIPTSMHWKGLWALFGYHGNVVDAFIPTKRSRNGKRFGFVKFTNERDAQRSEEIAQEEKSEERLENDARTEVKIEKRIVQGHVEDELLWNLQKCLSWSEKLKLNERVAWIEVSGVPLHCWNYETFKRVAGLWGNLVSIGEILTKVHNFKKIELLISITQSKMVDELVSMKVGDELFPVRVREQGLTEMNDNSLNIKARRKKNEEDNISGSGSVARTRPEIPLEGREIVKSGVLMDINLENGNNINNCQRMLEMVNKEAVSESVSKEIKIGEADEVDKCKGQALKEVRDMGLAVVEDPIEYPKEGGNDNGSSMDVGYCKCGLGNIRVVSWNSRGLGAKVKLEVDQVDKYLYGIRIALRQLEFIVKTECDSERRLGAVEMGARERHDNAVLGRFMVWQSSSRRRISKALSIGKNQKKEVRGLSMMRRSLE</sequence>
<evidence type="ECO:0000313" key="3">
    <source>
        <dbReference type="EMBL" id="KAA3468077.1"/>
    </source>
</evidence>
<dbReference type="GO" id="GO:0003723">
    <property type="term" value="F:RNA binding"/>
    <property type="evidence" value="ECO:0007669"/>
    <property type="project" value="UniProtKB-UniRule"/>
</dbReference>
<accession>A0A5B6VGC7</accession>
<feature type="domain" description="RRM" evidence="2">
    <location>
        <begin position="13"/>
        <end position="95"/>
    </location>
</feature>
<keyword evidence="4" id="KW-1185">Reference proteome</keyword>
<evidence type="ECO:0000259" key="2">
    <source>
        <dbReference type="PROSITE" id="PS50102"/>
    </source>
</evidence>
<dbReference type="OrthoDB" id="1749483at2759"/>
<evidence type="ECO:0000256" key="1">
    <source>
        <dbReference type="PROSITE-ProRule" id="PRU00176"/>
    </source>
</evidence>
<reference evidence="4" key="1">
    <citation type="journal article" date="2019" name="Plant Biotechnol. J.">
        <title>Genome sequencing of the Australian wild diploid species Gossypium australe highlights disease resistance and delayed gland morphogenesis.</title>
        <authorList>
            <person name="Cai Y."/>
            <person name="Cai X."/>
            <person name="Wang Q."/>
            <person name="Wang P."/>
            <person name="Zhang Y."/>
            <person name="Cai C."/>
            <person name="Xu Y."/>
            <person name="Wang K."/>
            <person name="Zhou Z."/>
            <person name="Wang C."/>
            <person name="Geng S."/>
            <person name="Li B."/>
            <person name="Dong Q."/>
            <person name="Hou Y."/>
            <person name="Wang H."/>
            <person name="Ai P."/>
            <person name="Liu Z."/>
            <person name="Yi F."/>
            <person name="Sun M."/>
            <person name="An G."/>
            <person name="Cheng J."/>
            <person name="Zhang Y."/>
            <person name="Shi Q."/>
            <person name="Xie Y."/>
            <person name="Shi X."/>
            <person name="Chang Y."/>
            <person name="Huang F."/>
            <person name="Chen Y."/>
            <person name="Hong S."/>
            <person name="Mi L."/>
            <person name="Sun Q."/>
            <person name="Zhang L."/>
            <person name="Zhou B."/>
            <person name="Peng R."/>
            <person name="Zhang X."/>
            <person name="Liu F."/>
        </authorList>
    </citation>
    <scope>NUCLEOTIDE SEQUENCE [LARGE SCALE GENOMIC DNA]</scope>
    <source>
        <strain evidence="4">cv. PA1801</strain>
    </source>
</reference>
<dbReference type="InterPro" id="IPR000504">
    <property type="entry name" value="RRM_dom"/>
</dbReference>
<dbReference type="AlphaFoldDB" id="A0A5B6VGC7"/>
<dbReference type="CDD" id="cd00590">
    <property type="entry name" value="RRM_SF"/>
    <property type="match status" value="1"/>
</dbReference>
<dbReference type="InterPro" id="IPR012677">
    <property type="entry name" value="Nucleotide-bd_a/b_plait_sf"/>
</dbReference>